<feature type="domain" description="CcmH/CycL/Ccl2/NrfF N-terminal" evidence="8">
    <location>
        <begin position="10"/>
        <end position="151"/>
    </location>
</feature>
<dbReference type="InterPro" id="IPR038297">
    <property type="entry name" value="CcmH/CycL/NrfF/Ccl2_sf"/>
</dbReference>
<dbReference type="InterPro" id="IPR051263">
    <property type="entry name" value="C-type_cytochrome_biogenesis"/>
</dbReference>
<keyword evidence="3 7" id="KW-0479">Metal-binding</keyword>
<dbReference type="GO" id="GO:0005886">
    <property type="term" value="C:plasma membrane"/>
    <property type="evidence" value="ECO:0007669"/>
    <property type="project" value="TreeGrafter"/>
</dbReference>
<evidence type="ECO:0000313" key="9">
    <source>
        <dbReference type="EMBL" id="REL28227.1"/>
    </source>
</evidence>
<dbReference type="InterPro" id="IPR005616">
    <property type="entry name" value="CcmH/CycL/Ccl2/NrfF_N"/>
</dbReference>
<evidence type="ECO:0000256" key="4">
    <source>
        <dbReference type="ARBA" id="ARBA00022729"/>
    </source>
</evidence>
<evidence type="ECO:0000256" key="7">
    <source>
        <dbReference type="RuleBase" id="RU364112"/>
    </source>
</evidence>
<dbReference type="Pfam" id="PF03918">
    <property type="entry name" value="CcmH"/>
    <property type="match status" value="1"/>
</dbReference>
<dbReference type="GO" id="GO:0046872">
    <property type="term" value="F:metal ion binding"/>
    <property type="evidence" value="ECO:0007669"/>
    <property type="project" value="UniProtKB-KW"/>
</dbReference>
<keyword evidence="7" id="KW-1133">Transmembrane helix</keyword>
<dbReference type="GO" id="GO:0017004">
    <property type="term" value="P:cytochrome complex assembly"/>
    <property type="evidence" value="ECO:0007669"/>
    <property type="project" value="UniProtKB-KW"/>
</dbReference>
<evidence type="ECO:0000256" key="1">
    <source>
        <dbReference type="ARBA" id="ARBA00010342"/>
    </source>
</evidence>
<dbReference type="PANTHER" id="PTHR47870:SF1">
    <property type="entry name" value="CYTOCHROME C-TYPE BIOGENESIS PROTEIN CCMH"/>
    <property type="match status" value="1"/>
</dbReference>
<evidence type="ECO:0000256" key="6">
    <source>
        <dbReference type="ARBA" id="ARBA00023004"/>
    </source>
</evidence>
<feature type="transmembrane region" description="Helical" evidence="7">
    <location>
        <begin position="106"/>
        <end position="127"/>
    </location>
</feature>
<dbReference type="FunFam" id="1.10.8.640:FF:000001">
    <property type="entry name" value="Cytochrome c-type biogenesis protein"/>
    <property type="match status" value="1"/>
</dbReference>
<feature type="signal peptide" evidence="7">
    <location>
        <begin position="1"/>
        <end position="21"/>
    </location>
</feature>
<keyword evidence="2 7" id="KW-0349">Heme</keyword>
<keyword evidence="4 7" id="KW-0732">Signal</keyword>
<dbReference type="OrthoDB" id="9804975at2"/>
<organism evidence="9 10">
    <name type="scientific">Thalassotalea euphylliae</name>
    <dbReference type="NCBI Taxonomy" id="1655234"/>
    <lineage>
        <taxon>Bacteria</taxon>
        <taxon>Pseudomonadati</taxon>
        <taxon>Pseudomonadota</taxon>
        <taxon>Gammaproteobacteria</taxon>
        <taxon>Alteromonadales</taxon>
        <taxon>Colwelliaceae</taxon>
        <taxon>Thalassotalea</taxon>
    </lineage>
</organism>
<dbReference type="PANTHER" id="PTHR47870">
    <property type="entry name" value="CYTOCHROME C-TYPE BIOGENESIS PROTEIN CCMH"/>
    <property type="match status" value="1"/>
</dbReference>
<dbReference type="EMBL" id="QUOU01000001">
    <property type="protein sequence ID" value="REL28227.1"/>
    <property type="molecule type" value="Genomic_DNA"/>
</dbReference>
<evidence type="ECO:0000256" key="5">
    <source>
        <dbReference type="ARBA" id="ARBA00022748"/>
    </source>
</evidence>
<dbReference type="CDD" id="cd16378">
    <property type="entry name" value="CcmH_N"/>
    <property type="match status" value="1"/>
</dbReference>
<proteinExistence type="inferred from homology"/>
<comment type="function">
    <text evidence="7">Possible subunit of a heme lyase.</text>
</comment>
<dbReference type="AlphaFoldDB" id="A0A3E0TV28"/>
<feature type="chain" id="PRO_5017497028" description="Cytochrome c-type biogenesis protein" evidence="7">
    <location>
        <begin position="22"/>
        <end position="155"/>
    </location>
</feature>
<gene>
    <name evidence="9" type="ORF">DXX93_17740</name>
</gene>
<sequence>MLNRILCAVALLFVGATTVLAMPSQTQGFDDPVMEKRYQSLIKELRCPKCQNQNLADSNSQIAVDLRNEVYDMLSQGKADMEITSYMVDRYGEFVLYRPKVSQLTYILWFGPAIILFIGVVIVVIAARRKAATKKELSLSSEQQQQLDAILKEKD</sequence>
<name>A0A3E0TV28_9GAMM</name>
<keyword evidence="7" id="KW-0812">Transmembrane</keyword>
<keyword evidence="7" id="KW-0472">Membrane</keyword>
<dbReference type="RefSeq" id="WP_116009274.1">
    <property type="nucleotide sequence ID" value="NZ_QUOU01000001.1"/>
</dbReference>
<evidence type="ECO:0000256" key="2">
    <source>
        <dbReference type="ARBA" id="ARBA00022617"/>
    </source>
</evidence>
<evidence type="ECO:0000256" key="3">
    <source>
        <dbReference type="ARBA" id="ARBA00022723"/>
    </source>
</evidence>
<comment type="caution">
    <text evidence="9">The sequence shown here is derived from an EMBL/GenBank/DDBJ whole genome shotgun (WGS) entry which is preliminary data.</text>
</comment>
<evidence type="ECO:0000313" key="10">
    <source>
        <dbReference type="Proteomes" id="UP000256478"/>
    </source>
</evidence>
<comment type="similarity">
    <text evidence="1 7">Belongs to the CcmH/CycL/Ccl2/NrfF family.</text>
</comment>
<keyword evidence="5" id="KW-0201">Cytochrome c-type biogenesis</keyword>
<evidence type="ECO:0000259" key="8">
    <source>
        <dbReference type="Pfam" id="PF03918"/>
    </source>
</evidence>
<dbReference type="Proteomes" id="UP000256478">
    <property type="component" value="Unassembled WGS sequence"/>
</dbReference>
<accession>A0A3E0TV28</accession>
<protein>
    <recommendedName>
        <fullName evidence="7">Cytochrome c-type biogenesis protein</fullName>
    </recommendedName>
</protein>
<keyword evidence="6 7" id="KW-0408">Iron</keyword>
<dbReference type="Gene3D" id="1.10.8.640">
    <property type="entry name" value="Cytochrome C biogenesis protein"/>
    <property type="match status" value="1"/>
</dbReference>
<reference evidence="9 10" key="1">
    <citation type="submission" date="2018-08" db="EMBL/GenBank/DDBJ databases">
        <title>Thalassotalea euphylliae genome.</title>
        <authorList>
            <person name="Summers S."/>
            <person name="Rice S.A."/>
            <person name="Freckelton M.L."/>
            <person name="Nedved B.T."/>
            <person name="Hadfield M.G."/>
        </authorList>
    </citation>
    <scope>NUCLEOTIDE SEQUENCE [LARGE SCALE GENOMIC DNA]</scope>
    <source>
        <strain evidence="9 10">H1</strain>
    </source>
</reference>